<organism evidence="15 16">
    <name type="scientific">Lacipirellula limnantheis</name>
    <dbReference type="NCBI Taxonomy" id="2528024"/>
    <lineage>
        <taxon>Bacteria</taxon>
        <taxon>Pseudomonadati</taxon>
        <taxon>Planctomycetota</taxon>
        <taxon>Planctomycetia</taxon>
        <taxon>Pirellulales</taxon>
        <taxon>Lacipirellulaceae</taxon>
        <taxon>Lacipirellula</taxon>
    </lineage>
</organism>
<dbReference type="AlphaFoldDB" id="A0A517U3H2"/>
<dbReference type="GO" id="GO:0008360">
    <property type="term" value="P:regulation of cell shape"/>
    <property type="evidence" value="ECO:0007669"/>
    <property type="project" value="UniProtKB-KW"/>
</dbReference>
<dbReference type="Pfam" id="PF00768">
    <property type="entry name" value="Peptidase_S11"/>
    <property type="match status" value="1"/>
</dbReference>
<feature type="domain" description="Peptidase S11 D-alanyl-D-alanine carboxypeptidase A N-terminal" evidence="12">
    <location>
        <begin position="398"/>
        <end position="647"/>
    </location>
</feature>
<keyword evidence="7" id="KW-0961">Cell wall biogenesis/degradation</keyword>
<proteinExistence type="inferred from homology"/>
<reference evidence="15 16" key="1">
    <citation type="submission" date="2019-02" db="EMBL/GenBank/DDBJ databases">
        <title>Deep-cultivation of Planctomycetes and their phenomic and genomic characterization uncovers novel biology.</title>
        <authorList>
            <person name="Wiegand S."/>
            <person name="Jogler M."/>
            <person name="Boedeker C."/>
            <person name="Pinto D."/>
            <person name="Vollmers J."/>
            <person name="Rivas-Marin E."/>
            <person name="Kohn T."/>
            <person name="Peeters S.H."/>
            <person name="Heuer A."/>
            <person name="Rast P."/>
            <person name="Oberbeckmann S."/>
            <person name="Bunk B."/>
            <person name="Jeske O."/>
            <person name="Meyerdierks A."/>
            <person name="Storesund J.E."/>
            <person name="Kallscheuer N."/>
            <person name="Luecker S."/>
            <person name="Lage O.M."/>
            <person name="Pohl T."/>
            <person name="Merkel B.J."/>
            <person name="Hornburger P."/>
            <person name="Mueller R.-W."/>
            <person name="Bruemmer F."/>
            <person name="Labrenz M."/>
            <person name="Spormann A.M."/>
            <person name="Op den Camp H."/>
            <person name="Overmann J."/>
            <person name="Amann R."/>
            <person name="Jetten M.S.M."/>
            <person name="Mascher T."/>
            <person name="Medema M.H."/>
            <person name="Devos D.P."/>
            <person name="Kaster A.-K."/>
            <person name="Ovreas L."/>
            <person name="Rohde M."/>
            <person name="Galperin M.Y."/>
            <person name="Jogler C."/>
        </authorList>
    </citation>
    <scope>NUCLEOTIDE SEQUENCE [LARGE SCALE GENOMIC DNA]</scope>
    <source>
        <strain evidence="15 16">I41</strain>
    </source>
</reference>
<dbReference type="InterPro" id="IPR018044">
    <property type="entry name" value="Peptidase_S11"/>
</dbReference>
<dbReference type="GO" id="GO:0008800">
    <property type="term" value="F:beta-lactamase activity"/>
    <property type="evidence" value="ECO:0007669"/>
    <property type="project" value="UniProtKB-EC"/>
</dbReference>
<keyword evidence="6" id="KW-0573">Peptidoglycan synthesis</keyword>
<evidence type="ECO:0000259" key="12">
    <source>
        <dbReference type="Pfam" id="PF00768"/>
    </source>
</evidence>
<dbReference type="Pfam" id="PF01471">
    <property type="entry name" value="PG_binding_1"/>
    <property type="match status" value="1"/>
</dbReference>
<evidence type="ECO:0000313" key="16">
    <source>
        <dbReference type="Proteomes" id="UP000317909"/>
    </source>
</evidence>
<feature type="signal peptide" evidence="11">
    <location>
        <begin position="1"/>
        <end position="21"/>
    </location>
</feature>
<dbReference type="InterPro" id="IPR002477">
    <property type="entry name" value="Peptidoglycan-bd-like"/>
</dbReference>
<evidence type="ECO:0000259" key="13">
    <source>
        <dbReference type="Pfam" id="PF01471"/>
    </source>
</evidence>
<dbReference type="Pfam" id="PF13354">
    <property type="entry name" value="Beta-lactamase2"/>
    <property type="match status" value="1"/>
</dbReference>
<keyword evidence="5" id="KW-0133">Cell shape</keyword>
<feature type="chain" id="PRO_5022021573" evidence="11">
    <location>
        <begin position="22"/>
        <end position="675"/>
    </location>
</feature>
<dbReference type="PANTHER" id="PTHR35333">
    <property type="entry name" value="BETA-LACTAMASE"/>
    <property type="match status" value="1"/>
</dbReference>
<keyword evidence="4 15" id="KW-0378">Hydrolase</keyword>
<feature type="domain" description="Peptidoglycan binding-like" evidence="13">
    <location>
        <begin position="309"/>
        <end position="366"/>
    </location>
</feature>
<evidence type="ECO:0000256" key="2">
    <source>
        <dbReference type="ARBA" id="ARBA00007164"/>
    </source>
</evidence>
<evidence type="ECO:0000256" key="10">
    <source>
        <dbReference type="RuleBase" id="RU004016"/>
    </source>
</evidence>
<dbReference type="GO" id="GO:0009252">
    <property type="term" value="P:peptidoglycan biosynthetic process"/>
    <property type="evidence" value="ECO:0007669"/>
    <property type="project" value="UniProtKB-KW"/>
</dbReference>
<comment type="similarity">
    <text evidence="2 10">Belongs to the peptidase S11 family.</text>
</comment>
<dbReference type="InterPro" id="IPR036366">
    <property type="entry name" value="PGBDSf"/>
</dbReference>
<feature type="active site" description="Acyl-ester intermediate" evidence="8">
    <location>
        <position position="430"/>
    </location>
</feature>
<feature type="domain" description="Beta-lactamase class A catalytic" evidence="14">
    <location>
        <begin position="41"/>
        <end position="259"/>
    </location>
</feature>
<evidence type="ECO:0000256" key="4">
    <source>
        <dbReference type="ARBA" id="ARBA00022801"/>
    </source>
</evidence>
<dbReference type="InterPro" id="IPR001967">
    <property type="entry name" value="Peptidase_S11_N"/>
</dbReference>
<dbReference type="GO" id="GO:0030655">
    <property type="term" value="P:beta-lactam antibiotic catabolic process"/>
    <property type="evidence" value="ECO:0007669"/>
    <property type="project" value="InterPro"/>
</dbReference>
<dbReference type="PRINTS" id="PR00725">
    <property type="entry name" value="DADACBPTASE1"/>
</dbReference>
<evidence type="ECO:0000313" key="15">
    <source>
        <dbReference type="EMBL" id="QDT75174.1"/>
    </source>
</evidence>
<dbReference type="GO" id="GO:0009002">
    <property type="term" value="F:serine-type D-Ala-D-Ala carboxypeptidase activity"/>
    <property type="evidence" value="ECO:0007669"/>
    <property type="project" value="InterPro"/>
</dbReference>
<dbReference type="OrthoDB" id="9791132at2"/>
<name>A0A517U3H2_9BACT</name>
<evidence type="ECO:0000256" key="9">
    <source>
        <dbReference type="PIRSR" id="PIRSR618044-2"/>
    </source>
</evidence>
<accession>A0A517U3H2</accession>
<dbReference type="KEGG" id="llh:I41_43830"/>
<dbReference type="RefSeq" id="WP_145434864.1">
    <property type="nucleotide sequence ID" value="NZ_CP036339.1"/>
</dbReference>
<dbReference type="SUPFAM" id="SSF56601">
    <property type="entry name" value="beta-lactamase/transpeptidase-like"/>
    <property type="match status" value="2"/>
</dbReference>
<dbReference type="EMBL" id="CP036339">
    <property type="protein sequence ID" value="QDT75174.1"/>
    <property type="molecule type" value="Genomic_DNA"/>
</dbReference>
<dbReference type="InterPro" id="IPR012338">
    <property type="entry name" value="Beta-lactam/transpept-like"/>
</dbReference>
<keyword evidence="16" id="KW-1185">Reference proteome</keyword>
<evidence type="ECO:0000256" key="3">
    <source>
        <dbReference type="ARBA" id="ARBA00022729"/>
    </source>
</evidence>
<evidence type="ECO:0000256" key="7">
    <source>
        <dbReference type="ARBA" id="ARBA00023316"/>
    </source>
</evidence>
<dbReference type="GO" id="GO:0046677">
    <property type="term" value="P:response to antibiotic"/>
    <property type="evidence" value="ECO:0007669"/>
    <property type="project" value="InterPro"/>
</dbReference>
<sequence length="675" mass="72129" precursor="true">MRCFFGAWTLLLFMAATPARCGELAELIQPLIDAHQGDVAVAVKDLNTGETFEHQAHKTMPTASLIKFPLMIAAYQAIEEGTADPATLIELKESDKVPGSGILTTHFSDGAKISLRDAIQLMIVYSDNTATNLVANEVGLDKTAALMEKLGYPETKLHSFVFKRESSLFPERSVKFGLGSSTPADMASLLEKLQKKELVSQEASEKMLGHLYACADKSTFPRNLPNVKIAHKTGATNEVRTDAGIVDGPKGPIVLCVMTNENRDQSWGGENAGDVLCSKIAQAVYQHFSDDEEATPEPDSGIVKMGSAGPLVAMLQRTLNARVTPSPGLTDDGDFGPMTESAVIAFQKAKGIEPNGVVGRETWEALGPLVEEGPAAPAPEIANAEIIEKEPADDLDGPPFVASKVWAIADGKTGELLWGSNADAPVDIASTTKMMTAYVIGKYAQEHPDALQEKITFSKRADDTIGSTAELRAGEVVSAEELMYGLLLPSGNDASVAFGEHFGSRLAPGGDEEIDAKESPKKSYGKFIDAMNAAAKELGMDHSHFDNTHGLTEETHKASAADMAKLAHALKQIPFLQQVVSTPQHGATVTGPGGYERNVLWKNTNNLLKIAGYDGVKTGTTSAAGACLVSSATRGDDSLIVVVLGAPSSESRYVDSRNLYRWGWTQLEKRKAEGK</sequence>
<feature type="active site" evidence="8">
    <location>
        <position position="490"/>
    </location>
</feature>
<dbReference type="Gene3D" id="1.10.101.10">
    <property type="entry name" value="PGBD-like superfamily/PGBD"/>
    <property type="match status" value="1"/>
</dbReference>
<keyword evidence="3 11" id="KW-0732">Signal</keyword>
<dbReference type="Proteomes" id="UP000317909">
    <property type="component" value="Chromosome"/>
</dbReference>
<protein>
    <submittedName>
        <fullName evidence="15">D-alanyl-D-alanine carboxypeptidase</fullName>
        <ecNumber evidence="15">3.4.16.4</ecNumber>
    </submittedName>
</protein>
<feature type="active site" description="Proton acceptor" evidence="8">
    <location>
        <position position="433"/>
    </location>
</feature>
<evidence type="ECO:0000259" key="14">
    <source>
        <dbReference type="Pfam" id="PF13354"/>
    </source>
</evidence>
<evidence type="ECO:0000256" key="11">
    <source>
        <dbReference type="SAM" id="SignalP"/>
    </source>
</evidence>
<evidence type="ECO:0000256" key="8">
    <source>
        <dbReference type="PIRSR" id="PIRSR618044-1"/>
    </source>
</evidence>
<dbReference type="InterPro" id="IPR000871">
    <property type="entry name" value="Beta-lactam_class-A"/>
</dbReference>
<feature type="binding site" evidence="9">
    <location>
        <position position="617"/>
    </location>
    <ligand>
        <name>substrate</name>
    </ligand>
</feature>
<comment type="catalytic activity">
    <reaction evidence="1">
        <text>a beta-lactam + H2O = a substituted beta-amino acid</text>
        <dbReference type="Rhea" id="RHEA:20401"/>
        <dbReference type="ChEBI" id="CHEBI:15377"/>
        <dbReference type="ChEBI" id="CHEBI:35627"/>
        <dbReference type="ChEBI" id="CHEBI:140347"/>
        <dbReference type="EC" id="3.5.2.6"/>
    </reaction>
</comment>
<keyword evidence="15" id="KW-0645">Protease</keyword>
<dbReference type="Gene3D" id="3.40.710.10">
    <property type="entry name" value="DD-peptidase/beta-lactamase superfamily"/>
    <property type="match status" value="2"/>
</dbReference>
<dbReference type="InterPro" id="IPR036365">
    <property type="entry name" value="PGBD-like_sf"/>
</dbReference>
<evidence type="ECO:0000256" key="6">
    <source>
        <dbReference type="ARBA" id="ARBA00022984"/>
    </source>
</evidence>
<dbReference type="SUPFAM" id="SSF47090">
    <property type="entry name" value="PGBD-like"/>
    <property type="match status" value="1"/>
</dbReference>
<dbReference type="EC" id="3.4.16.4" evidence="15"/>
<gene>
    <name evidence="15" type="ORF">I41_43830</name>
</gene>
<dbReference type="GO" id="GO:0071555">
    <property type="term" value="P:cell wall organization"/>
    <property type="evidence" value="ECO:0007669"/>
    <property type="project" value="UniProtKB-KW"/>
</dbReference>
<keyword evidence="15" id="KW-0121">Carboxypeptidase</keyword>
<dbReference type="GO" id="GO:0006508">
    <property type="term" value="P:proteolysis"/>
    <property type="evidence" value="ECO:0007669"/>
    <property type="project" value="InterPro"/>
</dbReference>
<evidence type="ECO:0000256" key="1">
    <source>
        <dbReference type="ARBA" id="ARBA00001526"/>
    </source>
</evidence>
<dbReference type="InterPro" id="IPR045155">
    <property type="entry name" value="Beta-lactam_cat"/>
</dbReference>
<evidence type="ECO:0000256" key="5">
    <source>
        <dbReference type="ARBA" id="ARBA00022960"/>
    </source>
</evidence>
<dbReference type="PANTHER" id="PTHR35333:SF4">
    <property type="entry name" value="SLR0121 PROTEIN"/>
    <property type="match status" value="1"/>
</dbReference>